<dbReference type="OrthoDB" id="429950at2759"/>
<protein>
    <submittedName>
        <fullName evidence="2">Neil3 protein</fullName>
    </submittedName>
</protein>
<feature type="domain" description="WWE" evidence="1">
    <location>
        <begin position="1"/>
        <end position="65"/>
    </location>
</feature>
<dbReference type="InterPro" id="IPR037197">
    <property type="entry name" value="WWE_dom_sf"/>
</dbReference>
<dbReference type="Proteomes" id="UP000604046">
    <property type="component" value="Unassembled WGS sequence"/>
</dbReference>
<evidence type="ECO:0000313" key="2">
    <source>
        <dbReference type="EMBL" id="CAE7469416.1"/>
    </source>
</evidence>
<sequence>MPKFQLKLGDKWEDFVDREDEVLMKAFLSGKKFAEFHSRGQDYYVDFAKMLQRNKKTGKERPIKIIYDEEGKPKPAKMEYPKPTADQALHGMAGSRPPVVEGAVVGYTPGMSPAHAPALGLVVLLDVVCLLTLLVTQSSSVQT</sequence>
<dbReference type="SUPFAM" id="SSF117839">
    <property type="entry name" value="WWE domain"/>
    <property type="match status" value="1"/>
</dbReference>
<comment type="caution">
    <text evidence="2">The sequence shown here is derived from an EMBL/GenBank/DDBJ whole genome shotgun (WGS) entry which is preliminary data.</text>
</comment>
<accession>A0A812S910</accession>
<dbReference type="AlphaFoldDB" id="A0A812S910"/>
<proteinExistence type="predicted"/>
<dbReference type="Gene3D" id="3.30.720.50">
    <property type="match status" value="1"/>
</dbReference>
<gene>
    <name evidence="2" type="primary">Neil3</name>
    <name evidence="2" type="ORF">SNAT2548_LOCUS26295</name>
</gene>
<name>A0A812S910_9DINO</name>
<reference evidence="2" key="1">
    <citation type="submission" date="2021-02" db="EMBL/GenBank/DDBJ databases">
        <authorList>
            <person name="Dougan E. K."/>
            <person name="Rhodes N."/>
            <person name="Thang M."/>
            <person name="Chan C."/>
        </authorList>
    </citation>
    <scope>NUCLEOTIDE SEQUENCE</scope>
</reference>
<evidence type="ECO:0000313" key="3">
    <source>
        <dbReference type="Proteomes" id="UP000604046"/>
    </source>
</evidence>
<evidence type="ECO:0000259" key="1">
    <source>
        <dbReference type="PROSITE" id="PS50918"/>
    </source>
</evidence>
<keyword evidence="3" id="KW-1185">Reference proteome</keyword>
<dbReference type="EMBL" id="CAJNDS010002426">
    <property type="protein sequence ID" value="CAE7469416.1"/>
    <property type="molecule type" value="Genomic_DNA"/>
</dbReference>
<dbReference type="PROSITE" id="PS50918">
    <property type="entry name" value="WWE"/>
    <property type="match status" value="1"/>
</dbReference>
<dbReference type="InterPro" id="IPR004170">
    <property type="entry name" value="WWE_dom"/>
</dbReference>
<dbReference type="Pfam" id="PF02825">
    <property type="entry name" value="WWE"/>
    <property type="match status" value="1"/>
</dbReference>
<organism evidence="2 3">
    <name type="scientific">Symbiodinium natans</name>
    <dbReference type="NCBI Taxonomy" id="878477"/>
    <lineage>
        <taxon>Eukaryota</taxon>
        <taxon>Sar</taxon>
        <taxon>Alveolata</taxon>
        <taxon>Dinophyceae</taxon>
        <taxon>Suessiales</taxon>
        <taxon>Symbiodiniaceae</taxon>
        <taxon>Symbiodinium</taxon>
    </lineage>
</organism>